<reference evidence="1 2" key="1">
    <citation type="submission" date="2015-08" db="EMBL/GenBank/DDBJ databases">
        <title>Next Generation Sequencing and Analysis of the Genome of Puccinia sorghi L Schw, the Causal Agent of Maize Common Rust.</title>
        <authorList>
            <person name="Rochi L."/>
            <person name="Burguener G."/>
            <person name="Darino M."/>
            <person name="Turjanski A."/>
            <person name="Kreff E."/>
            <person name="Dieguez M.J."/>
            <person name="Sacco F."/>
        </authorList>
    </citation>
    <scope>NUCLEOTIDE SEQUENCE [LARGE SCALE GENOMIC DNA]</scope>
    <source>
        <strain evidence="1 2">RO10H11247</strain>
    </source>
</reference>
<dbReference type="OrthoDB" id="10539122at2759"/>
<dbReference type="VEuPathDB" id="FungiDB:VP01_187g7"/>
<gene>
    <name evidence="1" type="ORF">VP01_187g7</name>
</gene>
<evidence type="ECO:0000313" key="2">
    <source>
        <dbReference type="Proteomes" id="UP000037035"/>
    </source>
</evidence>
<keyword evidence="2" id="KW-1185">Reference proteome</keyword>
<sequence>MADDSAACPEKGKAPAWSASVDAAPVTIDHLMQLIEAVNKQEATPAPVGIKHTTSINRAIALENAVTKYQKLGKAIEPRLHKNGSNFPVWRASLATTVGTVFELPRYFDVDTVDSQLDRGRLVGILVKNSVHPNIVPDIQGKQG</sequence>
<protein>
    <submittedName>
        <fullName evidence="1">Uncharacterized protein</fullName>
    </submittedName>
</protein>
<proteinExistence type="predicted"/>
<dbReference type="EMBL" id="LAVV01006703">
    <property type="protein sequence ID" value="KNZ58674.1"/>
    <property type="molecule type" value="Genomic_DNA"/>
</dbReference>
<comment type="caution">
    <text evidence="1">The sequence shown here is derived from an EMBL/GenBank/DDBJ whole genome shotgun (WGS) entry which is preliminary data.</text>
</comment>
<accession>A0A0L6VD70</accession>
<evidence type="ECO:0000313" key="1">
    <source>
        <dbReference type="EMBL" id="KNZ58674.1"/>
    </source>
</evidence>
<organism evidence="1 2">
    <name type="scientific">Puccinia sorghi</name>
    <dbReference type="NCBI Taxonomy" id="27349"/>
    <lineage>
        <taxon>Eukaryota</taxon>
        <taxon>Fungi</taxon>
        <taxon>Dikarya</taxon>
        <taxon>Basidiomycota</taxon>
        <taxon>Pucciniomycotina</taxon>
        <taxon>Pucciniomycetes</taxon>
        <taxon>Pucciniales</taxon>
        <taxon>Pucciniaceae</taxon>
        <taxon>Puccinia</taxon>
    </lineage>
</organism>
<dbReference type="Proteomes" id="UP000037035">
    <property type="component" value="Unassembled WGS sequence"/>
</dbReference>
<dbReference type="AlphaFoldDB" id="A0A0L6VD70"/>
<name>A0A0L6VD70_9BASI</name>